<gene>
    <name evidence="1" type="ORF">PCON_04333</name>
</gene>
<dbReference type="AlphaFoldDB" id="U4LS95"/>
<protein>
    <submittedName>
        <fullName evidence="1">Uncharacterized protein</fullName>
    </submittedName>
</protein>
<keyword evidence="2" id="KW-1185">Reference proteome</keyword>
<reference evidence="1 2" key="1">
    <citation type="journal article" date="2013" name="PLoS Genet.">
        <title>The genome and development-dependent transcriptomes of Pyronema confluens: a window into fungal evolution.</title>
        <authorList>
            <person name="Traeger S."/>
            <person name="Altegoer F."/>
            <person name="Freitag M."/>
            <person name="Gabaldon T."/>
            <person name="Kempken F."/>
            <person name="Kumar A."/>
            <person name="Marcet-Houben M."/>
            <person name="Poggeler S."/>
            <person name="Stajich J.E."/>
            <person name="Nowrousian M."/>
        </authorList>
    </citation>
    <scope>NUCLEOTIDE SEQUENCE [LARGE SCALE GENOMIC DNA]</scope>
    <source>
        <strain evidence="2">CBS 100304</strain>
        <tissue evidence="1">Vegetative mycelium</tissue>
    </source>
</reference>
<evidence type="ECO:0000313" key="1">
    <source>
        <dbReference type="EMBL" id="CCX34815.1"/>
    </source>
</evidence>
<accession>U4LS95</accession>
<name>U4LS95_PYROM</name>
<proteinExistence type="predicted"/>
<evidence type="ECO:0000313" key="2">
    <source>
        <dbReference type="Proteomes" id="UP000018144"/>
    </source>
</evidence>
<dbReference type="EMBL" id="HF936636">
    <property type="protein sequence ID" value="CCX34815.1"/>
    <property type="molecule type" value="Genomic_DNA"/>
</dbReference>
<dbReference type="Proteomes" id="UP000018144">
    <property type="component" value="Unassembled WGS sequence"/>
</dbReference>
<sequence>MIFGLSGMVPATIIVGSLPSIVELWNILEKVLRWLDSRVFRLAWCPIIEVEAAAAVVGHSSDSG</sequence>
<organism evidence="1 2">
    <name type="scientific">Pyronema omphalodes (strain CBS 100304)</name>
    <name type="common">Pyronema confluens</name>
    <dbReference type="NCBI Taxonomy" id="1076935"/>
    <lineage>
        <taxon>Eukaryota</taxon>
        <taxon>Fungi</taxon>
        <taxon>Dikarya</taxon>
        <taxon>Ascomycota</taxon>
        <taxon>Pezizomycotina</taxon>
        <taxon>Pezizomycetes</taxon>
        <taxon>Pezizales</taxon>
        <taxon>Pyronemataceae</taxon>
        <taxon>Pyronema</taxon>
    </lineage>
</organism>